<dbReference type="Proteomes" id="UP001611383">
    <property type="component" value="Chromosome"/>
</dbReference>
<keyword evidence="4" id="KW-1185">Reference proteome</keyword>
<gene>
    <name evidence="3" type="ORF">F0U60_31705</name>
</gene>
<keyword evidence="1" id="KW-0175">Coiled coil</keyword>
<evidence type="ECO:0000313" key="4">
    <source>
        <dbReference type="Proteomes" id="UP001611383"/>
    </source>
</evidence>
<feature type="region of interest" description="Disordered" evidence="2">
    <location>
        <begin position="1"/>
        <end position="80"/>
    </location>
</feature>
<proteinExistence type="predicted"/>
<evidence type="ECO:0008006" key="5">
    <source>
        <dbReference type="Google" id="ProtNLM"/>
    </source>
</evidence>
<dbReference type="RefSeq" id="WP_395805418.1">
    <property type="nucleotide sequence ID" value="NZ_CP043494.1"/>
</dbReference>
<evidence type="ECO:0000256" key="2">
    <source>
        <dbReference type="SAM" id="MobiDB-lite"/>
    </source>
</evidence>
<name>A0ABY9WYK3_9BACT</name>
<protein>
    <recommendedName>
        <fullName evidence="5">TolA protein</fullName>
    </recommendedName>
</protein>
<feature type="coiled-coil region" evidence="1">
    <location>
        <begin position="338"/>
        <end position="375"/>
    </location>
</feature>
<feature type="compositionally biased region" description="Basic and acidic residues" evidence="2">
    <location>
        <begin position="22"/>
        <end position="43"/>
    </location>
</feature>
<accession>A0ABY9WYK3</accession>
<organism evidence="3 4">
    <name type="scientific">Archangium minus</name>
    <dbReference type="NCBI Taxonomy" id="83450"/>
    <lineage>
        <taxon>Bacteria</taxon>
        <taxon>Pseudomonadati</taxon>
        <taxon>Myxococcota</taxon>
        <taxon>Myxococcia</taxon>
        <taxon>Myxococcales</taxon>
        <taxon>Cystobacterineae</taxon>
        <taxon>Archangiaceae</taxon>
        <taxon>Archangium</taxon>
    </lineage>
</organism>
<reference evidence="3 4" key="1">
    <citation type="submission" date="2019-08" db="EMBL/GenBank/DDBJ databases">
        <title>Archangium and Cystobacter genomes.</title>
        <authorList>
            <person name="Chen I.-C.K."/>
            <person name="Wielgoss S."/>
        </authorList>
    </citation>
    <scope>NUCLEOTIDE SEQUENCE [LARGE SCALE GENOMIC DNA]</scope>
    <source>
        <strain evidence="3 4">Cbm 6</strain>
    </source>
</reference>
<evidence type="ECO:0000256" key="1">
    <source>
        <dbReference type="SAM" id="Coils"/>
    </source>
</evidence>
<evidence type="ECO:0000313" key="3">
    <source>
        <dbReference type="EMBL" id="WNG48194.1"/>
    </source>
</evidence>
<sequence>MSPQRISGSGNGAEAARQAAEAARKAAEEAARKAAAEAARKAAEASAQQQRSGFQQGARQNGLRLDGGTQAPASTLLTENNKDGQANCLDVAADWVEKASPELRARSELVFLKDTRPGAEGQSGHVVVRQGQRILDPSSGKSYEDMAAFRQARPEYKEVGTLQASQAARIFAAAPGSPERAEAIKRARVPESLQQMLVADVATTPRALNPESVRKAEEDFKLLEKAHHLGQPHLAAELLQQHAGDADYQAHLIGLMNKGGAESMLNNVVAGFEGLFIKAGTGEFRGEPEQRQALLTALGHAREAGTFTDADMQAYLSRAPAPWGEVKNALGVSTVSRASNADAAVRELNEASEAYEEAKADAAKLDEELAKQLSGFGPALTDKQRADYIKAFQEHPDNQRVYQELEQTAQRLADVVQRNEGALFNAAITRPDRDATALNKALELLATSPKAQVALEVGGRIVQDPSSTLAQTFKAFPDFESKVVQAAIPNAAADILAQVDKPEDGLKQLQSLLEPFKIAFADTDGAKGDIEDGLAAMDEMVRTNNFDRLRQLADNWETGSGWSKALASAAVAFGAVAAVNAGREGEYGTMIKEIASASKGGLTMLAGATESLAQAGKFARFGVDAGAQASRFASFAARLAPALGLVASATSFGLRVGDLKDDPNAGKVIALLGDALGVLGASIELIPGGQPVGLVVSGIAAGITALGEGISWLWEKGEFEAQRREFLDKAGVKDPLRQTLLDADGERVMELVNELKLSPERLQDLAKQHPWLLTEGSNNGLSLDNFVKMAKDFGLEGEKAFQLLSTMGAGHEDPAHSTYVVLANIMRQGNFRSGRGEWLELLGQLRRELPAEHRATIDAMERALRSASGGGGGGQPARAA</sequence>
<dbReference type="EMBL" id="CP043494">
    <property type="protein sequence ID" value="WNG48194.1"/>
    <property type="molecule type" value="Genomic_DNA"/>
</dbReference>